<dbReference type="Proteomes" id="UP000198892">
    <property type="component" value="Unassembled WGS sequence"/>
</dbReference>
<evidence type="ECO:0000256" key="8">
    <source>
        <dbReference type="SAM" id="MobiDB-lite"/>
    </source>
</evidence>
<dbReference type="Pfam" id="PF13442">
    <property type="entry name" value="Cytochrome_CBB3"/>
    <property type="match status" value="1"/>
</dbReference>
<keyword evidence="9" id="KW-0732">Signal</keyword>
<reference evidence="12" key="1">
    <citation type="submission" date="2016-10" db="EMBL/GenBank/DDBJ databases">
        <authorList>
            <person name="Varghese N."/>
            <person name="Submissions S."/>
        </authorList>
    </citation>
    <scope>NUCLEOTIDE SEQUENCE [LARGE SCALE GENOMIC DNA]</scope>
    <source>
        <strain evidence="12">S7</strain>
    </source>
</reference>
<feature type="region of interest" description="Disordered" evidence="8">
    <location>
        <begin position="22"/>
        <end position="44"/>
    </location>
</feature>
<evidence type="ECO:0000256" key="5">
    <source>
        <dbReference type="ARBA" id="ARBA00023004"/>
    </source>
</evidence>
<organism evidence="11 12">
    <name type="scientific">Salibacterium halotolerans</name>
    <dbReference type="NCBI Taxonomy" id="1884432"/>
    <lineage>
        <taxon>Bacteria</taxon>
        <taxon>Bacillati</taxon>
        <taxon>Bacillota</taxon>
        <taxon>Bacilli</taxon>
        <taxon>Bacillales</taxon>
        <taxon>Bacillaceae</taxon>
    </lineage>
</organism>
<dbReference type="PANTHER" id="PTHR37823:SF4">
    <property type="entry name" value="MENAQUINOL-CYTOCHROME C REDUCTASE CYTOCHROME B_C SUBUNIT"/>
    <property type="match status" value="1"/>
</dbReference>
<dbReference type="GO" id="GO:0020037">
    <property type="term" value="F:heme binding"/>
    <property type="evidence" value="ECO:0007669"/>
    <property type="project" value="InterPro"/>
</dbReference>
<dbReference type="PROSITE" id="PS51257">
    <property type="entry name" value="PROKAR_LIPOPROTEIN"/>
    <property type="match status" value="1"/>
</dbReference>
<feature type="signal peptide" evidence="9">
    <location>
        <begin position="1"/>
        <end position="20"/>
    </location>
</feature>
<feature type="chain" id="PRO_5038599925" evidence="9">
    <location>
        <begin position="21"/>
        <end position="112"/>
    </location>
</feature>
<feature type="domain" description="Cytochrome c" evidence="10">
    <location>
        <begin position="42"/>
        <end position="112"/>
    </location>
</feature>
<keyword evidence="4" id="KW-0249">Electron transport</keyword>
<evidence type="ECO:0000256" key="7">
    <source>
        <dbReference type="PIRSR" id="PIRSR000025-2"/>
    </source>
</evidence>
<evidence type="ECO:0000256" key="9">
    <source>
        <dbReference type="SAM" id="SignalP"/>
    </source>
</evidence>
<evidence type="ECO:0000256" key="4">
    <source>
        <dbReference type="ARBA" id="ARBA00022982"/>
    </source>
</evidence>
<dbReference type="PANTHER" id="PTHR37823">
    <property type="entry name" value="CYTOCHROME C-553-LIKE"/>
    <property type="match status" value="1"/>
</dbReference>
<keyword evidence="12" id="KW-1185">Reference proteome</keyword>
<feature type="binding site" description="axial binding residue" evidence="7">
    <location>
        <position position="59"/>
    </location>
    <ligand>
        <name>heme c</name>
        <dbReference type="ChEBI" id="CHEBI:61717"/>
    </ligand>
    <ligandPart>
        <name>Fe</name>
        <dbReference type="ChEBI" id="CHEBI:18248"/>
    </ligandPart>
</feature>
<dbReference type="SUPFAM" id="SSF46626">
    <property type="entry name" value="Cytochrome c"/>
    <property type="match status" value="1"/>
</dbReference>
<dbReference type="InterPro" id="IPR009056">
    <property type="entry name" value="Cyt_c-like_dom"/>
</dbReference>
<dbReference type="GO" id="GO:0005506">
    <property type="term" value="F:iron ion binding"/>
    <property type="evidence" value="ECO:0007669"/>
    <property type="project" value="InterPro"/>
</dbReference>
<evidence type="ECO:0000256" key="3">
    <source>
        <dbReference type="ARBA" id="ARBA00022723"/>
    </source>
</evidence>
<dbReference type="InterPro" id="IPR036909">
    <property type="entry name" value="Cyt_c-like_dom_sf"/>
</dbReference>
<keyword evidence="2 6" id="KW-0349">Heme</keyword>
<evidence type="ECO:0000256" key="6">
    <source>
        <dbReference type="PIRSR" id="PIRSR000025-1"/>
    </source>
</evidence>
<accession>A0A1I5VTG3</accession>
<dbReference type="InterPro" id="IPR051811">
    <property type="entry name" value="Cytochrome_c550/c551-like"/>
</dbReference>
<comment type="PTM">
    <text evidence="6">Binds 1 heme c group covalently per subunit.</text>
</comment>
<feature type="binding site" description="covalent" evidence="6">
    <location>
        <position position="55"/>
    </location>
    <ligand>
        <name>heme c</name>
        <dbReference type="ChEBI" id="CHEBI:61717"/>
    </ligand>
</feature>
<dbReference type="GO" id="GO:0016020">
    <property type="term" value="C:membrane"/>
    <property type="evidence" value="ECO:0007669"/>
    <property type="project" value="InterPro"/>
</dbReference>
<proteinExistence type="predicted"/>
<evidence type="ECO:0000313" key="11">
    <source>
        <dbReference type="EMBL" id="SFQ10683.1"/>
    </source>
</evidence>
<dbReference type="RefSeq" id="WP_093338351.1">
    <property type="nucleotide sequence ID" value="NZ_FOXD01000017.1"/>
</dbReference>
<dbReference type="EMBL" id="FOXD01000017">
    <property type="protein sequence ID" value="SFQ10683.1"/>
    <property type="molecule type" value="Genomic_DNA"/>
</dbReference>
<gene>
    <name evidence="11" type="ORF">SAMN05518683_11744</name>
</gene>
<sequence length="112" mass="11262">MKKMFMTLAACTVFALSACGGGGGESGDSADNGNTENAGGSVDAEAARSAYDQNCLQCHGQNLEGKNGPALAGRDLSQDHVLSMIQNGGAGMPDGLVSGEKAENLAAWVANQ</sequence>
<dbReference type="GO" id="GO:0009055">
    <property type="term" value="F:electron transfer activity"/>
    <property type="evidence" value="ECO:0007669"/>
    <property type="project" value="InterPro"/>
</dbReference>
<evidence type="ECO:0000313" key="12">
    <source>
        <dbReference type="Proteomes" id="UP000198892"/>
    </source>
</evidence>
<dbReference type="PIRSF" id="PIRSF000025">
    <property type="entry name" value="Cytc_Bsub_c550"/>
    <property type="match status" value="1"/>
</dbReference>
<feature type="binding site" description="axial binding residue" evidence="7">
    <location>
        <position position="92"/>
    </location>
    <ligand>
        <name>heme c</name>
        <dbReference type="ChEBI" id="CHEBI:61717"/>
    </ligand>
    <ligandPart>
        <name>Fe</name>
        <dbReference type="ChEBI" id="CHEBI:18248"/>
    </ligandPart>
</feature>
<keyword evidence="3 7" id="KW-0479">Metal-binding</keyword>
<protein>
    <submittedName>
        <fullName evidence="11">Cytochrome c551</fullName>
    </submittedName>
</protein>
<dbReference type="Gene3D" id="1.10.760.10">
    <property type="entry name" value="Cytochrome c-like domain"/>
    <property type="match status" value="1"/>
</dbReference>
<name>A0A1I5VTG3_9BACI</name>
<dbReference type="InterPro" id="IPR012218">
    <property type="entry name" value="Cyt_c_BACSU-c550-type"/>
</dbReference>
<keyword evidence="1" id="KW-0813">Transport</keyword>
<evidence type="ECO:0000256" key="1">
    <source>
        <dbReference type="ARBA" id="ARBA00022448"/>
    </source>
</evidence>
<dbReference type="AlphaFoldDB" id="A0A1I5VTG3"/>
<evidence type="ECO:0000259" key="10">
    <source>
        <dbReference type="PROSITE" id="PS51007"/>
    </source>
</evidence>
<dbReference type="OrthoDB" id="7933886at2"/>
<dbReference type="PROSITE" id="PS51007">
    <property type="entry name" value="CYTC"/>
    <property type="match status" value="1"/>
</dbReference>
<feature type="binding site" description="covalent" evidence="6">
    <location>
        <position position="58"/>
    </location>
    <ligand>
        <name>heme c</name>
        <dbReference type="ChEBI" id="CHEBI:61717"/>
    </ligand>
</feature>
<keyword evidence="5 7" id="KW-0408">Iron</keyword>
<dbReference type="STRING" id="1884432.SAMN05518683_11744"/>
<evidence type="ECO:0000256" key="2">
    <source>
        <dbReference type="ARBA" id="ARBA00022617"/>
    </source>
</evidence>